<name>A0A422N176_TRYRA</name>
<evidence type="ECO:0000313" key="5">
    <source>
        <dbReference type="Proteomes" id="UP000283634"/>
    </source>
</evidence>
<comment type="subunit">
    <text evidence="1">Component of the TIM23 complex.</text>
</comment>
<dbReference type="SMART" id="SM00577">
    <property type="entry name" value="CPDc"/>
    <property type="match status" value="1"/>
</dbReference>
<accession>A0A422N176</accession>
<dbReference type="VEuPathDB" id="TriTrypDB:TRSC58_05909"/>
<dbReference type="InterPro" id="IPR004274">
    <property type="entry name" value="FCP1_dom"/>
</dbReference>
<dbReference type="PANTHER" id="PTHR12210">
    <property type="entry name" value="DULLARD PROTEIN PHOSPHATASE"/>
    <property type="match status" value="1"/>
</dbReference>
<organism evidence="4 5">
    <name type="scientific">Trypanosoma rangeli</name>
    <dbReference type="NCBI Taxonomy" id="5698"/>
    <lineage>
        <taxon>Eukaryota</taxon>
        <taxon>Discoba</taxon>
        <taxon>Euglenozoa</taxon>
        <taxon>Kinetoplastea</taxon>
        <taxon>Metakinetoplastina</taxon>
        <taxon>Trypanosomatida</taxon>
        <taxon>Trypanosomatidae</taxon>
        <taxon>Trypanosoma</taxon>
        <taxon>Herpetosoma</taxon>
    </lineage>
</organism>
<feature type="region of interest" description="Disordered" evidence="2">
    <location>
        <begin position="183"/>
        <end position="204"/>
    </location>
</feature>
<evidence type="ECO:0000259" key="3">
    <source>
        <dbReference type="PROSITE" id="PS50969"/>
    </source>
</evidence>
<proteinExistence type="inferred from homology"/>
<dbReference type="Proteomes" id="UP000283634">
    <property type="component" value="Unassembled WGS sequence"/>
</dbReference>
<dbReference type="OrthoDB" id="277011at2759"/>
<feature type="compositionally biased region" description="Polar residues" evidence="2">
    <location>
        <begin position="183"/>
        <end position="192"/>
    </location>
</feature>
<dbReference type="InterPro" id="IPR036412">
    <property type="entry name" value="HAD-like_sf"/>
</dbReference>
<dbReference type="PROSITE" id="PS50969">
    <property type="entry name" value="FCP1"/>
    <property type="match status" value="1"/>
</dbReference>
<feature type="compositionally biased region" description="Basic and acidic residues" evidence="2">
    <location>
        <begin position="193"/>
        <end position="203"/>
    </location>
</feature>
<keyword evidence="5" id="KW-1185">Reference proteome</keyword>
<evidence type="ECO:0000313" key="4">
    <source>
        <dbReference type="EMBL" id="RNE99211.1"/>
    </source>
</evidence>
<dbReference type="GeneID" id="40332247"/>
<sequence length="297" mass="32958">MQFGRSVGARVPLQPIASITSHHVLSYQATRQKVLIMDLDETLCFVSTKLSACRYPPTFSEVIPTATGAELFFIWERPHLHLFLRTLAKLFNLALFTSSTKPYADSILRRLDPERLIKRRYYRHHCGQVSRAAFTGTPEQRGAAQNVGSSCETTSPGAINAVAPTQQRCKIIALEAVTSGMRSTVPRSTAATDDNKTSDKGEAENSTVLVKDLRILKVPPELMVMVDNVEECVLANRDNALILPPFFPPAFVGTTDNEADDDVLLALIPLLESLLVVPDVRSVLRHGRIHWPQRSEK</sequence>
<dbReference type="Pfam" id="PF03031">
    <property type="entry name" value="NIF"/>
    <property type="match status" value="2"/>
</dbReference>
<gene>
    <name evidence="4" type="ORF">TraAM80_08314</name>
</gene>
<reference evidence="4 5" key="1">
    <citation type="journal article" date="2018" name="BMC Genomics">
        <title>Genomic comparison of Trypanosoma conorhini and Trypanosoma rangeli to Trypanosoma cruzi strains of high and low virulence.</title>
        <authorList>
            <person name="Bradwell K.R."/>
            <person name="Koparde V.N."/>
            <person name="Matveyev A.V."/>
            <person name="Serrano M.G."/>
            <person name="Alves J.M."/>
            <person name="Parikh H."/>
            <person name="Huang B."/>
            <person name="Lee V."/>
            <person name="Espinosa-Alvarez O."/>
            <person name="Ortiz P.A."/>
            <person name="Costa-Martins A.G."/>
            <person name="Teixeira M.M."/>
            <person name="Buck G.A."/>
        </authorList>
    </citation>
    <scope>NUCLEOTIDE SEQUENCE [LARGE SCALE GENOMIC DNA]</scope>
    <source>
        <strain evidence="4 5">AM80</strain>
    </source>
</reference>
<protein>
    <recommendedName>
        <fullName evidence="1">Mitochondrial import inner membrane translocase subunit TIM50</fullName>
    </recommendedName>
</protein>
<dbReference type="Gene3D" id="3.40.50.1000">
    <property type="entry name" value="HAD superfamily/HAD-like"/>
    <property type="match status" value="2"/>
</dbReference>
<comment type="function">
    <text evidence="1">Essential component of the TIM23 complex, a complex that mediates the translocation of transit peptide-containing proteins across the mitochondrial inner membrane.</text>
</comment>
<keyword evidence="1" id="KW-0496">Mitochondrion</keyword>
<comment type="similarity">
    <text evidence="1">Belongs to the TIM50 family.</text>
</comment>
<dbReference type="InterPro" id="IPR050365">
    <property type="entry name" value="TIM50"/>
</dbReference>
<keyword evidence="1" id="KW-0809">Transit peptide</keyword>
<keyword evidence="1" id="KW-0811">Translocation</keyword>
<dbReference type="InterPro" id="IPR023214">
    <property type="entry name" value="HAD_sf"/>
</dbReference>
<dbReference type="GO" id="GO:0015031">
    <property type="term" value="P:protein transport"/>
    <property type="evidence" value="ECO:0007669"/>
    <property type="project" value="UniProtKB-KW"/>
</dbReference>
<comment type="subcellular location">
    <subcellularLocation>
        <location evidence="1">Mitochondrion inner membrane</location>
        <topology evidence="1">Single-pass membrane protein</topology>
    </subcellularLocation>
</comment>
<dbReference type="RefSeq" id="XP_029235069.1">
    <property type="nucleotide sequence ID" value="XM_029385066.1"/>
</dbReference>
<feature type="domain" description="FCP1 homology" evidence="3">
    <location>
        <begin position="28"/>
        <end position="274"/>
    </location>
</feature>
<keyword evidence="1" id="KW-0813">Transport</keyword>
<dbReference type="GO" id="GO:0005744">
    <property type="term" value="C:TIM23 mitochondrial import inner membrane translocase complex"/>
    <property type="evidence" value="ECO:0007669"/>
    <property type="project" value="UniProtKB-UniRule"/>
</dbReference>
<dbReference type="EMBL" id="MKGL01000402">
    <property type="protein sequence ID" value="RNE99211.1"/>
    <property type="molecule type" value="Genomic_DNA"/>
</dbReference>
<comment type="caution">
    <text evidence="4">The sequence shown here is derived from an EMBL/GenBank/DDBJ whole genome shotgun (WGS) entry which is preliminary data.</text>
</comment>
<dbReference type="SUPFAM" id="SSF56784">
    <property type="entry name" value="HAD-like"/>
    <property type="match status" value="1"/>
</dbReference>
<dbReference type="AlphaFoldDB" id="A0A422N176"/>
<keyword evidence="1" id="KW-0653">Protein transport</keyword>
<evidence type="ECO:0000256" key="1">
    <source>
        <dbReference type="RuleBase" id="RU365079"/>
    </source>
</evidence>
<evidence type="ECO:0000256" key="2">
    <source>
        <dbReference type="SAM" id="MobiDB-lite"/>
    </source>
</evidence>